<name>A0A6N7L1S6_9ACTN</name>
<feature type="compositionally biased region" description="Basic and acidic residues" evidence="1">
    <location>
        <begin position="17"/>
        <end position="30"/>
    </location>
</feature>
<sequence>MSATEAPTLLEQCQQDYRSHQASADDRRGACAEQRATGLAHGNESAGAWGSPAPGVPQRY</sequence>
<evidence type="ECO:0000313" key="2">
    <source>
        <dbReference type="EMBL" id="MQS17946.1"/>
    </source>
</evidence>
<dbReference type="RefSeq" id="WP_153471883.1">
    <property type="nucleotide sequence ID" value="NZ_WBOF01000008.1"/>
</dbReference>
<evidence type="ECO:0000313" key="3">
    <source>
        <dbReference type="Proteomes" id="UP000450000"/>
    </source>
</evidence>
<organism evidence="2 3">
    <name type="scientific">Streptomyces kaniharaensis</name>
    <dbReference type="NCBI Taxonomy" id="212423"/>
    <lineage>
        <taxon>Bacteria</taxon>
        <taxon>Bacillati</taxon>
        <taxon>Actinomycetota</taxon>
        <taxon>Actinomycetes</taxon>
        <taxon>Kitasatosporales</taxon>
        <taxon>Streptomycetaceae</taxon>
        <taxon>Streptomyces</taxon>
    </lineage>
</organism>
<reference evidence="2 3" key="1">
    <citation type="submission" date="2019-09" db="EMBL/GenBank/DDBJ databases">
        <title>Genome Sequences of Streptomyces kaniharaensis ATCC 21070.</title>
        <authorList>
            <person name="Zhu W."/>
            <person name="De Crecy-Lagard V."/>
            <person name="Richards N.G."/>
        </authorList>
    </citation>
    <scope>NUCLEOTIDE SEQUENCE [LARGE SCALE GENOMIC DNA]</scope>
    <source>
        <strain evidence="2 3">SF-557</strain>
    </source>
</reference>
<proteinExistence type="predicted"/>
<comment type="caution">
    <text evidence="2">The sequence shown here is derived from an EMBL/GenBank/DDBJ whole genome shotgun (WGS) entry which is preliminary data.</text>
</comment>
<accession>A0A6N7L1S6</accession>
<feature type="region of interest" description="Disordered" evidence="1">
    <location>
        <begin position="17"/>
        <end position="60"/>
    </location>
</feature>
<gene>
    <name evidence="2" type="ORF">F7Q99_38595</name>
</gene>
<dbReference type="EMBL" id="WBOF01000008">
    <property type="protein sequence ID" value="MQS17946.1"/>
    <property type="molecule type" value="Genomic_DNA"/>
</dbReference>
<dbReference type="Proteomes" id="UP000450000">
    <property type="component" value="Unassembled WGS sequence"/>
</dbReference>
<protein>
    <submittedName>
        <fullName evidence="2">Uncharacterized protein</fullName>
    </submittedName>
</protein>
<evidence type="ECO:0000256" key="1">
    <source>
        <dbReference type="SAM" id="MobiDB-lite"/>
    </source>
</evidence>
<dbReference type="AlphaFoldDB" id="A0A6N7L1S6"/>
<keyword evidence="3" id="KW-1185">Reference proteome</keyword>